<name>A0ABV0XK36_9TELE</name>
<organism evidence="2 3">
    <name type="scientific">Ameca splendens</name>
    <dbReference type="NCBI Taxonomy" id="208324"/>
    <lineage>
        <taxon>Eukaryota</taxon>
        <taxon>Metazoa</taxon>
        <taxon>Chordata</taxon>
        <taxon>Craniata</taxon>
        <taxon>Vertebrata</taxon>
        <taxon>Euteleostomi</taxon>
        <taxon>Actinopterygii</taxon>
        <taxon>Neopterygii</taxon>
        <taxon>Teleostei</taxon>
        <taxon>Neoteleostei</taxon>
        <taxon>Acanthomorphata</taxon>
        <taxon>Ovalentaria</taxon>
        <taxon>Atherinomorphae</taxon>
        <taxon>Cyprinodontiformes</taxon>
        <taxon>Goodeidae</taxon>
        <taxon>Ameca</taxon>
    </lineage>
</organism>
<evidence type="ECO:0000256" key="1">
    <source>
        <dbReference type="SAM" id="MobiDB-lite"/>
    </source>
</evidence>
<feature type="non-terminal residue" evidence="2">
    <location>
        <position position="1"/>
    </location>
</feature>
<reference evidence="2 3" key="1">
    <citation type="submission" date="2021-06" db="EMBL/GenBank/DDBJ databases">
        <authorList>
            <person name="Palmer J.M."/>
        </authorList>
    </citation>
    <scope>NUCLEOTIDE SEQUENCE [LARGE SCALE GENOMIC DNA]</scope>
    <source>
        <strain evidence="2 3">AS_MEX2019</strain>
        <tissue evidence="2">Muscle</tissue>
    </source>
</reference>
<protein>
    <submittedName>
        <fullName evidence="2">Uncharacterized protein</fullName>
    </submittedName>
</protein>
<evidence type="ECO:0000313" key="2">
    <source>
        <dbReference type="EMBL" id="MEQ2281797.1"/>
    </source>
</evidence>
<gene>
    <name evidence="2" type="ORF">AMECASPLE_034061</name>
</gene>
<evidence type="ECO:0000313" key="3">
    <source>
        <dbReference type="Proteomes" id="UP001469553"/>
    </source>
</evidence>
<dbReference type="EMBL" id="JAHRIP010004746">
    <property type="protein sequence ID" value="MEQ2281797.1"/>
    <property type="molecule type" value="Genomic_DNA"/>
</dbReference>
<accession>A0ABV0XK36</accession>
<feature type="region of interest" description="Disordered" evidence="1">
    <location>
        <begin position="23"/>
        <end position="42"/>
    </location>
</feature>
<feature type="compositionally biased region" description="Polar residues" evidence="1">
    <location>
        <begin position="31"/>
        <end position="42"/>
    </location>
</feature>
<comment type="caution">
    <text evidence="2">The sequence shown here is derived from an EMBL/GenBank/DDBJ whole genome shotgun (WGS) entry which is preliminary data.</text>
</comment>
<sequence>WDSEGALFKPSSSISAQLRESLQQHGHDDLMNQNQLPASSSVEHPEGMWMKQLVLRPSHLPLLCLRSLNRVISHCFFKTKGLCRSKF</sequence>
<keyword evidence="3" id="KW-1185">Reference proteome</keyword>
<dbReference type="Proteomes" id="UP001469553">
    <property type="component" value="Unassembled WGS sequence"/>
</dbReference>
<proteinExistence type="predicted"/>